<proteinExistence type="predicted"/>
<dbReference type="PANTHER" id="PTHR30313:SF2">
    <property type="entry name" value="DNA PRIMASE"/>
    <property type="match status" value="1"/>
</dbReference>
<accession>A0A645GJX0</accession>
<evidence type="ECO:0000256" key="1">
    <source>
        <dbReference type="SAM" id="MobiDB-lite"/>
    </source>
</evidence>
<name>A0A645GJX0_9ZZZZ</name>
<dbReference type="InterPro" id="IPR050219">
    <property type="entry name" value="DnaG_primase"/>
</dbReference>
<organism evidence="2">
    <name type="scientific">bioreactor metagenome</name>
    <dbReference type="NCBI Taxonomy" id="1076179"/>
    <lineage>
        <taxon>unclassified sequences</taxon>
        <taxon>metagenomes</taxon>
        <taxon>ecological metagenomes</taxon>
    </lineage>
</organism>
<dbReference type="Gene3D" id="1.10.860.10">
    <property type="entry name" value="DNAb Helicase, Chain A"/>
    <property type="match status" value="1"/>
</dbReference>
<dbReference type="PANTHER" id="PTHR30313">
    <property type="entry name" value="DNA PRIMASE"/>
    <property type="match status" value="1"/>
</dbReference>
<reference evidence="2" key="1">
    <citation type="submission" date="2019-08" db="EMBL/GenBank/DDBJ databases">
        <authorList>
            <person name="Kucharzyk K."/>
            <person name="Murdoch R.W."/>
            <person name="Higgins S."/>
            <person name="Loffler F."/>
        </authorList>
    </citation>
    <scope>NUCLEOTIDE SEQUENCE</scope>
</reference>
<feature type="compositionally biased region" description="Basic and acidic residues" evidence="1">
    <location>
        <begin position="62"/>
        <end position="80"/>
    </location>
</feature>
<sequence>MDNENEREQYAVEACRFIATLTPVERERHYQELSRKTGFSLETLRAQGASIRRTDWQQPAKGVRERTFRAERREKQPDSERIRAENALLYHMMQSPVAARIAGERGLDQQFASEGIRQFAEALVAAYQRGEEPNLPLLLCGMQKADAERVSDALKDDAPCVEPEKAVRDCICRIERSGLAEQIEQIKQQLNDPTLSEAQKADYIRTIMTLNQRMRGLS</sequence>
<protein>
    <recommendedName>
        <fullName evidence="3">DNA primase DnaG DnaB-binding domain-containing protein</fullName>
    </recommendedName>
</protein>
<dbReference type="EMBL" id="VSSQ01072698">
    <property type="protein sequence ID" value="MPN24013.1"/>
    <property type="molecule type" value="Genomic_DNA"/>
</dbReference>
<dbReference type="InterPro" id="IPR016136">
    <property type="entry name" value="DNA_helicase_N/primase_C"/>
</dbReference>
<gene>
    <name evidence="2" type="ORF">SDC9_171406</name>
</gene>
<dbReference type="AlphaFoldDB" id="A0A645GJX0"/>
<evidence type="ECO:0000313" key="2">
    <source>
        <dbReference type="EMBL" id="MPN24013.1"/>
    </source>
</evidence>
<comment type="caution">
    <text evidence="2">The sequence shown here is derived from an EMBL/GenBank/DDBJ whole genome shotgun (WGS) entry which is preliminary data.</text>
</comment>
<feature type="region of interest" description="Disordered" evidence="1">
    <location>
        <begin position="52"/>
        <end position="80"/>
    </location>
</feature>
<dbReference type="GO" id="GO:0005737">
    <property type="term" value="C:cytoplasm"/>
    <property type="evidence" value="ECO:0007669"/>
    <property type="project" value="TreeGrafter"/>
</dbReference>
<dbReference type="GO" id="GO:0006269">
    <property type="term" value="P:DNA replication, synthesis of primer"/>
    <property type="evidence" value="ECO:0007669"/>
    <property type="project" value="TreeGrafter"/>
</dbReference>
<evidence type="ECO:0008006" key="3">
    <source>
        <dbReference type="Google" id="ProtNLM"/>
    </source>
</evidence>